<evidence type="ECO:0000256" key="6">
    <source>
        <dbReference type="ARBA" id="ARBA00013449"/>
    </source>
</evidence>
<dbReference type="RefSeq" id="WP_121391726.1">
    <property type="nucleotide sequence ID" value="NZ_RCDD01000002.1"/>
</dbReference>
<dbReference type="InterPro" id="IPR052058">
    <property type="entry name" value="Alcohol_O-acetyltransferase"/>
</dbReference>
<dbReference type="Pfam" id="PF16911">
    <property type="entry name" value="PapA_C"/>
    <property type="match status" value="1"/>
</dbReference>
<evidence type="ECO:0000256" key="4">
    <source>
        <dbReference type="ARBA" id="ARBA00006558"/>
    </source>
</evidence>
<evidence type="ECO:0000259" key="12">
    <source>
        <dbReference type="Pfam" id="PF16911"/>
    </source>
</evidence>
<comment type="catalytic activity">
    <reaction evidence="2">
        <text>2 a mycocerosyl-[mycocerosic acid synthase] + a phenolphthiocerol = a dimycocerosyl phenolphthiocerol + 2 holo-[mycocerosic acid synthase].</text>
        <dbReference type="EC" id="2.3.1.282"/>
    </reaction>
</comment>
<dbReference type="InterPro" id="IPR023213">
    <property type="entry name" value="CAT-like_dom_sf"/>
</dbReference>
<dbReference type="Gene3D" id="3.30.559.10">
    <property type="entry name" value="Chloramphenicol acetyltransferase-like domain"/>
    <property type="match status" value="1"/>
</dbReference>
<dbReference type="Proteomes" id="UP000282454">
    <property type="component" value="Unassembled WGS sequence"/>
</dbReference>
<evidence type="ECO:0000313" key="13">
    <source>
        <dbReference type="EMBL" id="RLK58845.1"/>
    </source>
</evidence>
<evidence type="ECO:0000256" key="3">
    <source>
        <dbReference type="ARBA" id="ARBA00001907"/>
    </source>
</evidence>
<keyword evidence="8" id="KW-0012">Acyltransferase</keyword>
<feature type="domain" description="Phthiocerol/phthiodiolone dimycocerosyl transferase C-terminal" evidence="12">
    <location>
        <begin position="238"/>
        <end position="384"/>
    </location>
</feature>
<comment type="catalytic activity">
    <reaction evidence="3">
        <text>2 a mycocerosyl-[mycocerosic acid synthase] + a phthiodiolone = a dimycocerosyl phthiodiolone + 2 holo-[mycocerosic acid synthase].</text>
        <dbReference type="EC" id="2.3.1.282"/>
    </reaction>
</comment>
<name>A0A421B3D9_9PSEU</name>
<comment type="caution">
    <text evidence="13">The sequence shown here is derived from an EMBL/GenBank/DDBJ whole genome shotgun (WGS) entry which is preliminary data.</text>
</comment>
<proteinExistence type="inferred from homology"/>
<dbReference type="Gene3D" id="3.30.559.30">
    <property type="entry name" value="Nonribosomal peptide synthetase, condensation domain"/>
    <property type="match status" value="1"/>
</dbReference>
<evidence type="ECO:0000256" key="11">
    <source>
        <dbReference type="ARBA" id="ARBA00033407"/>
    </source>
</evidence>
<dbReference type="OrthoDB" id="4568714at2"/>
<evidence type="ECO:0000256" key="5">
    <source>
        <dbReference type="ARBA" id="ARBA00012866"/>
    </source>
</evidence>
<sequence length="449" mass="48410">MNTPTVKHPGAVGAHPSRTRALSPAERWYWIIDQLSTLTVCARVRIEGEVSTAALTAALRALQGGQPLLRLAIAEEPGGARFVPTDNPIPVREVRLDEAEPSRWEREVDEHEFAESVDWRTGPLARAVHIRQPGDVHDLLLSLPHCVADGTTALALLRQWVRLAADPDSADRGTSAPDVQGGPVPAAVEELFPDRYRSMSDPVPERAAGEDVVVGRVVPDRFVPFHERRTRLLHRSIDGDALARLTAACKREGVTLHGVLAAAMAAAVARDAKAEPGAHFAVGSPVAFRDEMARPVGEDEVGCFVSAVHSVVAYAPDDLWRMARFVNDDISARRARGEQFPVFSLLAAQGPAGVADSGPLVQYIEEHGSFNFFVSNVGRFDFPDTLGGWHLSGAQFVGGISVVGYLASSVTTSHNTLNWNFTHIDDAVPHARATRLADDCIRTVLAAAG</sequence>
<dbReference type="AlphaFoldDB" id="A0A421B3D9"/>
<accession>A0A421B3D9</accession>
<comment type="catalytic activity">
    <reaction evidence="1">
        <text>2 a mycocerosyl-[mycocerosic acid synthase] + a phthiocerol = a dimycocerosyl phthiocerol + 2 holo-[mycocerosic acid synthase].</text>
        <dbReference type="EC" id="2.3.1.282"/>
    </reaction>
</comment>
<keyword evidence="14" id="KW-1185">Reference proteome</keyword>
<evidence type="ECO:0000256" key="8">
    <source>
        <dbReference type="ARBA" id="ARBA00023315"/>
    </source>
</evidence>
<evidence type="ECO:0000256" key="10">
    <source>
        <dbReference type="ARBA" id="ARBA00032317"/>
    </source>
</evidence>
<dbReference type="PANTHER" id="PTHR28037">
    <property type="entry name" value="ALCOHOL O-ACETYLTRANSFERASE 1-RELATED"/>
    <property type="match status" value="1"/>
</dbReference>
<evidence type="ECO:0000256" key="9">
    <source>
        <dbReference type="ARBA" id="ARBA00030465"/>
    </source>
</evidence>
<evidence type="ECO:0000256" key="7">
    <source>
        <dbReference type="ARBA" id="ARBA00022679"/>
    </source>
</evidence>
<dbReference type="EC" id="2.3.1.282" evidence="5"/>
<dbReference type="GO" id="GO:0016746">
    <property type="term" value="F:acyltransferase activity"/>
    <property type="evidence" value="ECO:0007669"/>
    <property type="project" value="UniProtKB-KW"/>
</dbReference>
<dbReference type="InterPro" id="IPR031641">
    <property type="entry name" value="PapA_C"/>
</dbReference>
<organism evidence="13 14">
    <name type="scientific">Actinokineospora cianjurensis</name>
    <dbReference type="NCBI Taxonomy" id="585224"/>
    <lineage>
        <taxon>Bacteria</taxon>
        <taxon>Bacillati</taxon>
        <taxon>Actinomycetota</taxon>
        <taxon>Actinomycetes</taxon>
        <taxon>Pseudonocardiales</taxon>
        <taxon>Pseudonocardiaceae</taxon>
        <taxon>Actinokineospora</taxon>
    </lineage>
</organism>
<gene>
    <name evidence="13" type="ORF">CLV68_3325</name>
</gene>
<evidence type="ECO:0000256" key="2">
    <source>
        <dbReference type="ARBA" id="ARBA00000625"/>
    </source>
</evidence>
<dbReference type="SUPFAM" id="SSF52777">
    <property type="entry name" value="CoA-dependent acyltransferases"/>
    <property type="match status" value="2"/>
</dbReference>
<comment type="similarity">
    <text evidence="4">Belongs to the acyltransferase PapA5 family.</text>
</comment>
<keyword evidence="7" id="KW-0808">Transferase</keyword>
<evidence type="ECO:0000256" key="1">
    <source>
        <dbReference type="ARBA" id="ARBA00000026"/>
    </source>
</evidence>
<evidence type="ECO:0000313" key="14">
    <source>
        <dbReference type="Proteomes" id="UP000282454"/>
    </source>
</evidence>
<reference evidence="13 14" key="1">
    <citation type="submission" date="2018-10" db="EMBL/GenBank/DDBJ databases">
        <title>Genomic Encyclopedia of Archaeal and Bacterial Type Strains, Phase II (KMG-II): from individual species to whole genera.</title>
        <authorList>
            <person name="Goeker M."/>
        </authorList>
    </citation>
    <scope>NUCLEOTIDE SEQUENCE [LARGE SCALE GENOMIC DNA]</scope>
    <source>
        <strain evidence="13 14">DSM 45657</strain>
    </source>
</reference>
<dbReference type="PANTHER" id="PTHR28037:SF1">
    <property type="entry name" value="ALCOHOL O-ACETYLTRANSFERASE 1-RELATED"/>
    <property type="match status" value="1"/>
</dbReference>
<dbReference type="EMBL" id="RCDD01000002">
    <property type="protein sequence ID" value="RLK58845.1"/>
    <property type="molecule type" value="Genomic_DNA"/>
</dbReference>
<protein>
    <recommendedName>
        <fullName evidence="6">Phthiocerol/phthiodiolone dimycocerosyl transferase</fullName>
        <ecNumber evidence="5">2.3.1.282</ecNumber>
    </recommendedName>
    <alternativeName>
        <fullName evidence="11">Acyltransferase PapA5</fullName>
    </alternativeName>
    <alternativeName>
        <fullName evidence="9">Phthiocerol/phthiodiolone O-acyltransferase</fullName>
    </alternativeName>
    <alternativeName>
        <fullName evidence="10">Polyketide synthase-associated protein A5</fullName>
    </alternativeName>
</protein>